<evidence type="ECO:0000313" key="2">
    <source>
        <dbReference type="Proteomes" id="UP000276215"/>
    </source>
</evidence>
<dbReference type="OrthoDB" id="5425482at2759"/>
<protein>
    <submittedName>
        <fullName evidence="1">Uncharacterized protein</fullName>
    </submittedName>
</protein>
<name>A0A3N4JWT4_9PEZI</name>
<organism evidence="1 2">
    <name type="scientific">Choiromyces venosus 120613-1</name>
    <dbReference type="NCBI Taxonomy" id="1336337"/>
    <lineage>
        <taxon>Eukaryota</taxon>
        <taxon>Fungi</taxon>
        <taxon>Dikarya</taxon>
        <taxon>Ascomycota</taxon>
        <taxon>Pezizomycotina</taxon>
        <taxon>Pezizomycetes</taxon>
        <taxon>Pezizales</taxon>
        <taxon>Tuberaceae</taxon>
        <taxon>Choiromyces</taxon>
    </lineage>
</organism>
<keyword evidence="2" id="KW-1185">Reference proteome</keyword>
<sequence>MEQEQQSQVDAESNWEDIEKLVEEKWAMVRREIRATVLKKDIQRVLRHKKRIPKSGQDIERNFQVMQFMNWQLKYPDLPWKTVALNTAAGWRRGTLIAVREYLEGAGENISRQGLAKAVTEY</sequence>
<dbReference type="EMBL" id="ML120398">
    <property type="protein sequence ID" value="RPA98174.1"/>
    <property type="molecule type" value="Genomic_DNA"/>
</dbReference>
<dbReference type="AlphaFoldDB" id="A0A3N4JWT4"/>
<accession>A0A3N4JWT4</accession>
<proteinExistence type="predicted"/>
<gene>
    <name evidence="1" type="ORF">L873DRAFT_1790506</name>
</gene>
<dbReference type="Proteomes" id="UP000276215">
    <property type="component" value="Unassembled WGS sequence"/>
</dbReference>
<evidence type="ECO:0000313" key="1">
    <source>
        <dbReference type="EMBL" id="RPA98174.1"/>
    </source>
</evidence>
<reference evidence="1 2" key="1">
    <citation type="journal article" date="2018" name="Nat. Ecol. Evol.">
        <title>Pezizomycetes genomes reveal the molecular basis of ectomycorrhizal truffle lifestyle.</title>
        <authorList>
            <person name="Murat C."/>
            <person name="Payen T."/>
            <person name="Noel B."/>
            <person name="Kuo A."/>
            <person name="Morin E."/>
            <person name="Chen J."/>
            <person name="Kohler A."/>
            <person name="Krizsan K."/>
            <person name="Balestrini R."/>
            <person name="Da Silva C."/>
            <person name="Montanini B."/>
            <person name="Hainaut M."/>
            <person name="Levati E."/>
            <person name="Barry K.W."/>
            <person name="Belfiori B."/>
            <person name="Cichocki N."/>
            <person name="Clum A."/>
            <person name="Dockter R.B."/>
            <person name="Fauchery L."/>
            <person name="Guy J."/>
            <person name="Iotti M."/>
            <person name="Le Tacon F."/>
            <person name="Lindquist E.A."/>
            <person name="Lipzen A."/>
            <person name="Malagnac F."/>
            <person name="Mello A."/>
            <person name="Molinier V."/>
            <person name="Miyauchi S."/>
            <person name="Poulain J."/>
            <person name="Riccioni C."/>
            <person name="Rubini A."/>
            <person name="Sitrit Y."/>
            <person name="Splivallo R."/>
            <person name="Traeger S."/>
            <person name="Wang M."/>
            <person name="Zifcakova L."/>
            <person name="Wipf D."/>
            <person name="Zambonelli A."/>
            <person name="Paolocci F."/>
            <person name="Nowrousian M."/>
            <person name="Ottonello S."/>
            <person name="Baldrian P."/>
            <person name="Spatafora J.W."/>
            <person name="Henrissat B."/>
            <person name="Nagy L.G."/>
            <person name="Aury J.M."/>
            <person name="Wincker P."/>
            <person name="Grigoriev I.V."/>
            <person name="Bonfante P."/>
            <person name="Martin F.M."/>
        </authorList>
    </citation>
    <scope>NUCLEOTIDE SEQUENCE [LARGE SCALE GENOMIC DNA]</scope>
    <source>
        <strain evidence="1 2">120613-1</strain>
    </source>
</reference>